<gene>
    <name evidence="2" type="ORF">GSOID_T00015155001</name>
</gene>
<dbReference type="FunCoup" id="E4X0C3">
    <property type="interactions" value="249"/>
</dbReference>
<dbReference type="Pfam" id="PF00080">
    <property type="entry name" value="Sod_Cu"/>
    <property type="match status" value="1"/>
</dbReference>
<dbReference type="InterPro" id="IPR036423">
    <property type="entry name" value="SOD-like_Cu/Zn_dom_sf"/>
</dbReference>
<dbReference type="EMBL" id="FN653020">
    <property type="protein sequence ID" value="CBY23222.1"/>
    <property type="molecule type" value="Genomic_DNA"/>
</dbReference>
<name>E4X0C3_OIKDI</name>
<reference evidence="2" key="1">
    <citation type="journal article" date="2010" name="Science">
        <title>Plasticity of animal genome architecture unmasked by rapid evolution of a pelagic tunicate.</title>
        <authorList>
            <person name="Denoeud F."/>
            <person name="Henriet S."/>
            <person name="Mungpakdee S."/>
            <person name="Aury J.M."/>
            <person name="Da Silva C."/>
            <person name="Brinkmann H."/>
            <person name="Mikhaleva J."/>
            <person name="Olsen L.C."/>
            <person name="Jubin C."/>
            <person name="Canestro C."/>
            <person name="Bouquet J.M."/>
            <person name="Danks G."/>
            <person name="Poulain J."/>
            <person name="Campsteijn C."/>
            <person name="Adamski M."/>
            <person name="Cross I."/>
            <person name="Yadetie F."/>
            <person name="Muffato M."/>
            <person name="Louis A."/>
            <person name="Butcher S."/>
            <person name="Tsagkogeorga G."/>
            <person name="Konrad A."/>
            <person name="Singh S."/>
            <person name="Jensen M.F."/>
            <person name="Cong E.H."/>
            <person name="Eikeseth-Otteraa H."/>
            <person name="Noel B."/>
            <person name="Anthouard V."/>
            <person name="Porcel B.M."/>
            <person name="Kachouri-Lafond R."/>
            <person name="Nishino A."/>
            <person name="Ugolini M."/>
            <person name="Chourrout P."/>
            <person name="Nishida H."/>
            <person name="Aasland R."/>
            <person name="Huzurbazar S."/>
            <person name="Westhof E."/>
            <person name="Delsuc F."/>
            <person name="Lehrach H."/>
            <person name="Reinhardt R."/>
            <person name="Weissenbach J."/>
            <person name="Roy S.W."/>
            <person name="Artiguenave F."/>
            <person name="Postlethwait J.H."/>
            <person name="Manak J.R."/>
            <person name="Thompson E.M."/>
            <person name="Jaillon O."/>
            <person name="Du Pasquier L."/>
            <person name="Boudinot P."/>
            <person name="Liberles D.A."/>
            <person name="Volff J.N."/>
            <person name="Philippe H."/>
            <person name="Lenhard B."/>
            <person name="Roest Crollius H."/>
            <person name="Wincker P."/>
            <person name="Chourrout D."/>
        </authorList>
    </citation>
    <scope>NUCLEOTIDE SEQUENCE [LARGE SCALE GENOMIC DNA]</scope>
</reference>
<dbReference type="InParanoid" id="E4X0C3"/>
<evidence type="ECO:0000259" key="1">
    <source>
        <dbReference type="Pfam" id="PF00080"/>
    </source>
</evidence>
<evidence type="ECO:0000313" key="2">
    <source>
        <dbReference type="EMBL" id="CBY23222.1"/>
    </source>
</evidence>
<dbReference type="GO" id="GO:0005507">
    <property type="term" value="F:copper ion binding"/>
    <property type="evidence" value="ECO:0007669"/>
    <property type="project" value="InterPro"/>
</dbReference>
<feature type="domain" description="Superoxide dismutase copper/zinc binding" evidence="1">
    <location>
        <begin position="55"/>
        <end position="179"/>
    </location>
</feature>
<dbReference type="Proteomes" id="UP000001307">
    <property type="component" value="Unassembled WGS sequence"/>
</dbReference>
<sequence length="203" mass="22189">MLFFLQSLAFCAAIEVNEKWFCDFSEGHGDIKGRITIYEKEETVPNSVNVTYNEVHFEGKLKSTNENVQSGEFGFHVHESAFLDDEGGAGICSTAGGHFSDGITPHGPKNETANNRHFGDLGNVEFVKGVLELKIKDDLLSLQINEADFFGNKSIVIHDKIDTGIPGDDLGKRVGCCNVKKSNGQKSLLSATILILLAYSLSF</sequence>
<dbReference type="OrthoDB" id="2015551at2759"/>
<keyword evidence="3" id="KW-1185">Reference proteome</keyword>
<proteinExistence type="predicted"/>
<dbReference type="Gene3D" id="2.60.40.200">
    <property type="entry name" value="Superoxide dismutase, copper/zinc binding domain"/>
    <property type="match status" value="1"/>
</dbReference>
<dbReference type="InterPro" id="IPR024134">
    <property type="entry name" value="SOD_Cu/Zn_/chaperone"/>
</dbReference>
<protein>
    <recommendedName>
        <fullName evidence="1">Superoxide dismutase copper/zinc binding domain-containing protein</fullName>
    </recommendedName>
</protein>
<dbReference type="SUPFAM" id="SSF49329">
    <property type="entry name" value="Cu,Zn superoxide dismutase-like"/>
    <property type="match status" value="1"/>
</dbReference>
<organism evidence="2">
    <name type="scientific">Oikopleura dioica</name>
    <name type="common">Tunicate</name>
    <dbReference type="NCBI Taxonomy" id="34765"/>
    <lineage>
        <taxon>Eukaryota</taxon>
        <taxon>Metazoa</taxon>
        <taxon>Chordata</taxon>
        <taxon>Tunicata</taxon>
        <taxon>Appendicularia</taxon>
        <taxon>Copelata</taxon>
        <taxon>Oikopleuridae</taxon>
        <taxon>Oikopleura</taxon>
    </lineage>
</organism>
<dbReference type="GO" id="GO:0006801">
    <property type="term" value="P:superoxide metabolic process"/>
    <property type="evidence" value="ECO:0007669"/>
    <property type="project" value="InterPro"/>
</dbReference>
<dbReference type="PANTHER" id="PTHR10003">
    <property type="entry name" value="SUPEROXIDE DISMUTASE CU-ZN -RELATED"/>
    <property type="match status" value="1"/>
</dbReference>
<dbReference type="AlphaFoldDB" id="E4X0C3"/>
<accession>E4X0C3</accession>
<evidence type="ECO:0000313" key="3">
    <source>
        <dbReference type="Proteomes" id="UP000001307"/>
    </source>
</evidence>
<dbReference type="InterPro" id="IPR001424">
    <property type="entry name" value="SOD_Cu_Zn_dom"/>
</dbReference>